<dbReference type="RefSeq" id="WP_253019737.1">
    <property type="nucleotide sequence ID" value="NZ_JAOSHN010000002.1"/>
</dbReference>
<reference evidence="2" key="1">
    <citation type="submission" date="2022-09" db="EMBL/GenBank/DDBJ databases">
        <title>Culturomic study of gut microbiota in children with autism spectrum disorder.</title>
        <authorList>
            <person name="Efimov B.A."/>
            <person name="Chaplin A.V."/>
            <person name="Sokolova S.R."/>
            <person name="Pikina A.P."/>
            <person name="Korzhanova M."/>
            <person name="Belova V."/>
            <person name="Korostin D."/>
        </authorList>
    </citation>
    <scope>NUCLEOTIDE SEQUENCE</scope>
    <source>
        <strain evidence="2">ASD5510</strain>
    </source>
</reference>
<dbReference type="EMBL" id="JAOSHN010000002">
    <property type="protein sequence ID" value="MCU7378059.1"/>
    <property type="molecule type" value="Genomic_DNA"/>
</dbReference>
<protein>
    <submittedName>
        <fullName evidence="2">Helix-turn-helix domain-containing protein</fullName>
    </submittedName>
</protein>
<keyword evidence="3" id="KW-1185">Reference proteome</keyword>
<evidence type="ECO:0000259" key="1">
    <source>
        <dbReference type="Pfam" id="PF12728"/>
    </source>
</evidence>
<evidence type="ECO:0000313" key="2">
    <source>
        <dbReference type="EMBL" id="MCU7378059.1"/>
    </source>
</evidence>
<comment type="caution">
    <text evidence="2">The sequence shown here is derived from an EMBL/GenBank/DDBJ whole genome shotgun (WGS) entry which is preliminary data.</text>
</comment>
<dbReference type="Proteomes" id="UP001065549">
    <property type="component" value="Unassembled WGS sequence"/>
</dbReference>
<feature type="domain" description="Helix-turn-helix" evidence="1">
    <location>
        <begin position="5"/>
        <end position="45"/>
    </location>
</feature>
<organism evidence="2 3">
    <name type="scientific">Hominibacterium faecale</name>
    <dbReference type="NCBI Taxonomy" id="2839743"/>
    <lineage>
        <taxon>Bacteria</taxon>
        <taxon>Bacillati</taxon>
        <taxon>Bacillota</taxon>
        <taxon>Clostridia</taxon>
        <taxon>Peptostreptococcales</taxon>
        <taxon>Anaerovoracaceae</taxon>
        <taxon>Hominibacterium</taxon>
    </lineage>
</organism>
<sequence>MAETMTVKEAAKRWGITERRVTVLCAEGRIEGVHKKGRSWRIPVDAKKPADSRVKTGAYRKSEIQLDLPFLKRRMKILLFISETKRFGPAVKNIGTIRGNTR</sequence>
<gene>
    <name evidence="2" type="ORF">OBO34_06795</name>
</gene>
<accession>A0A9J6QTH5</accession>
<proteinExistence type="predicted"/>
<dbReference type="Pfam" id="PF12728">
    <property type="entry name" value="HTH_17"/>
    <property type="match status" value="1"/>
</dbReference>
<name>A0A9J6QTH5_9FIRM</name>
<dbReference type="AlphaFoldDB" id="A0A9J6QTH5"/>
<dbReference type="InterPro" id="IPR041657">
    <property type="entry name" value="HTH_17"/>
</dbReference>
<evidence type="ECO:0000313" key="3">
    <source>
        <dbReference type="Proteomes" id="UP001065549"/>
    </source>
</evidence>